<dbReference type="GO" id="GO:0004672">
    <property type="term" value="F:protein kinase activity"/>
    <property type="evidence" value="ECO:0007669"/>
    <property type="project" value="InterPro"/>
</dbReference>
<organism evidence="3 4">
    <name type="scientific">Streptomyces boncukensis</name>
    <dbReference type="NCBI Taxonomy" id="2711219"/>
    <lineage>
        <taxon>Bacteria</taxon>
        <taxon>Bacillati</taxon>
        <taxon>Actinomycetota</taxon>
        <taxon>Actinomycetes</taxon>
        <taxon>Kitasatosporales</taxon>
        <taxon>Streptomycetaceae</taxon>
        <taxon>Streptomyces</taxon>
    </lineage>
</organism>
<dbReference type="Proteomes" id="UP000477722">
    <property type="component" value="Unassembled WGS sequence"/>
</dbReference>
<dbReference type="GO" id="GO:0031179">
    <property type="term" value="P:peptide modification"/>
    <property type="evidence" value="ECO:0007669"/>
    <property type="project" value="InterPro"/>
</dbReference>
<dbReference type="AlphaFoldDB" id="A0A6G4X0E9"/>
<evidence type="ECO:0000313" key="4">
    <source>
        <dbReference type="Proteomes" id="UP000477722"/>
    </source>
</evidence>
<gene>
    <name evidence="3" type="ORF">G5C65_21910</name>
</gene>
<dbReference type="EMBL" id="JAAKZZ010000249">
    <property type="protein sequence ID" value="NGO70965.1"/>
    <property type="molecule type" value="Genomic_DNA"/>
</dbReference>
<dbReference type="InterPro" id="IPR011009">
    <property type="entry name" value="Kinase-like_dom_sf"/>
</dbReference>
<dbReference type="PROSITE" id="PS50011">
    <property type="entry name" value="PROTEIN_KINASE_DOM"/>
    <property type="match status" value="1"/>
</dbReference>
<feature type="binding site" evidence="1">
    <location>
        <position position="779"/>
    </location>
    <ligand>
        <name>Zn(2+)</name>
        <dbReference type="ChEBI" id="CHEBI:29105"/>
    </ligand>
</feature>
<proteinExistence type="predicted"/>
<keyword evidence="1" id="KW-0862">Zinc</keyword>
<dbReference type="SUPFAM" id="SSF158745">
    <property type="entry name" value="LanC-like"/>
    <property type="match status" value="1"/>
</dbReference>
<evidence type="ECO:0000313" key="3">
    <source>
        <dbReference type="EMBL" id="NGO70965.1"/>
    </source>
</evidence>
<evidence type="ECO:0000256" key="1">
    <source>
        <dbReference type="PIRSR" id="PIRSR607822-1"/>
    </source>
</evidence>
<dbReference type="RefSeq" id="WP_165300615.1">
    <property type="nucleotide sequence ID" value="NZ_JAAKZZ010000249.1"/>
</dbReference>
<sequence>MSSADWDVEAFLKEAVDTAPDPGHSLHTDSHWATVEPHGAPLPEHGWKLHISSRADNLPELLDALVPALLDARCHFKVARSLPVLVRLNHGQDSPAAVGKAVTVYPEPSRARELGLALAELLRGHEGPRVLSDRRIRADSPVYYRYGPFSARWYAGDKGALALRIPGPDGAFFDAAATLDYRQPSWVTDPFAAADSPHGAGADGPGDVLGGRYRVTRGIYQAAHGNVFRAVETASGREVVVKQARAHVGEGRGGSDARTRLRNERRVLEAARGIEGLPEFLDHFAHGDDEFLVTSDAGSTNLLVHVRLHGAFLHPAHTAYGAPPAGFLRMMTELAGTLCALHDRGVVMRDLTPRNIVLGEKRAVLIDLALAALDGLHLPGGTAGFAPARQLADEPPRAEDDCYALGMALGYAATGMLPLTGTAVPGLARTRMLQSLGALYGATQRDFVRLLGALTDDRPAAAREALRALAAGEWFGTQAASAAPAGHAPVGGAEPETEPEQLAGHALGTLLGAVDRYLLDAPATAIGGVDASVYTGSAGVGLELLHHQDHPDVPRAVTRLAAHTAAASRRVGLAPGLYAGTTGIRIFRALALRAGYAAEPPREDVPPEPTDDMLSGMAGVGLGHLLLYDTEGGAAHLDLAREHAARMLSRSEPLMAVTPDSGLPHGAGVDPSFGYAHGLAGVVDFLVALAARDQDPAVARGALARAHELRRRAADLVAASAAPSAVPITASWCQGLAGAARALHHAGTLFDEPALRAAALSAAHACADWVPRMENLSQCCGVSGVGSALVELARDSGDERCWEGAGRAARQLLTRSAGPDEAPSFIDLDGQDAPLSWGMGVAGALAFLRRLAQPAQRDLLPPVLPG</sequence>
<comment type="caution">
    <text evidence="3">The sequence shown here is derived from an EMBL/GenBank/DDBJ whole genome shotgun (WGS) entry which is preliminary data.</text>
</comment>
<dbReference type="Gene3D" id="1.50.10.10">
    <property type="match status" value="1"/>
</dbReference>
<protein>
    <recommendedName>
        <fullName evidence="2">Protein kinase domain-containing protein</fullName>
    </recommendedName>
</protein>
<dbReference type="InterPro" id="IPR007822">
    <property type="entry name" value="LANC-like"/>
</dbReference>
<dbReference type="InterPro" id="IPR057929">
    <property type="entry name" value="RamC_N"/>
</dbReference>
<dbReference type="SMART" id="SM00220">
    <property type="entry name" value="S_TKc"/>
    <property type="match status" value="1"/>
</dbReference>
<dbReference type="SMART" id="SM01260">
    <property type="entry name" value="LANC_like"/>
    <property type="match status" value="1"/>
</dbReference>
<dbReference type="InterPro" id="IPR000719">
    <property type="entry name" value="Prot_kinase_dom"/>
</dbReference>
<dbReference type="GO" id="GO:0005524">
    <property type="term" value="F:ATP binding"/>
    <property type="evidence" value="ECO:0007669"/>
    <property type="project" value="InterPro"/>
</dbReference>
<dbReference type="Pfam" id="PF05147">
    <property type="entry name" value="LANC_like"/>
    <property type="match status" value="1"/>
</dbReference>
<feature type="binding site" evidence="1">
    <location>
        <position position="733"/>
    </location>
    <ligand>
        <name>Zn(2+)</name>
        <dbReference type="ChEBI" id="CHEBI:29105"/>
    </ligand>
</feature>
<dbReference type="GO" id="GO:0005975">
    <property type="term" value="P:carbohydrate metabolic process"/>
    <property type="evidence" value="ECO:0007669"/>
    <property type="project" value="InterPro"/>
</dbReference>
<dbReference type="Pfam" id="PF00069">
    <property type="entry name" value="Pkinase"/>
    <property type="match status" value="1"/>
</dbReference>
<reference evidence="3 4" key="1">
    <citation type="submission" date="2020-02" db="EMBL/GenBank/DDBJ databases">
        <title>Whole-genome analyses of novel actinobacteria.</title>
        <authorList>
            <person name="Sahin N."/>
            <person name="Tatar D."/>
        </authorList>
    </citation>
    <scope>NUCLEOTIDE SEQUENCE [LARGE SCALE GENOMIC DNA]</scope>
    <source>
        <strain evidence="3 4">SB3404</strain>
    </source>
</reference>
<dbReference type="GO" id="GO:0046872">
    <property type="term" value="F:metal ion binding"/>
    <property type="evidence" value="ECO:0007669"/>
    <property type="project" value="UniProtKB-KW"/>
</dbReference>
<dbReference type="InterPro" id="IPR012341">
    <property type="entry name" value="6hp_glycosidase-like_sf"/>
</dbReference>
<dbReference type="SUPFAM" id="SSF56112">
    <property type="entry name" value="Protein kinase-like (PK-like)"/>
    <property type="match status" value="1"/>
</dbReference>
<accession>A0A6G4X0E9</accession>
<evidence type="ECO:0000259" key="2">
    <source>
        <dbReference type="PROSITE" id="PS50011"/>
    </source>
</evidence>
<name>A0A6G4X0E9_9ACTN</name>
<feature type="domain" description="Protein kinase" evidence="2">
    <location>
        <begin position="213"/>
        <end position="475"/>
    </location>
</feature>
<dbReference type="PRINTS" id="PR01950">
    <property type="entry name" value="LANCSUPER"/>
</dbReference>
<dbReference type="Gene3D" id="1.10.510.10">
    <property type="entry name" value="Transferase(Phosphotransferase) domain 1"/>
    <property type="match status" value="1"/>
</dbReference>
<dbReference type="Gene3D" id="3.30.200.20">
    <property type="entry name" value="Phosphorylase Kinase, domain 1"/>
    <property type="match status" value="1"/>
</dbReference>
<keyword evidence="1" id="KW-0479">Metal-binding</keyword>
<keyword evidence="4" id="KW-1185">Reference proteome</keyword>
<dbReference type="Pfam" id="PF25816">
    <property type="entry name" value="RamC_N"/>
    <property type="match status" value="1"/>
</dbReference>